<dbReference type="InParanoid" id="A0A059B9E5"/>
<accession>A0A059B9E5</accession>
<organism evidence="2">
    <name type="scientific">Eucalyptus grandis</name>
    <name type="common">Flooded gum</name>
    <dbReference type="NCBI Taxonomy" id="71139"/>
    <lineage>
        <taxon>Eukaryota</taxon>
        <taxon>Viridiplantae</taxon>
        <taxon>Streptophyta</taxon>
        <taxon>Embryophyta</taxon>
        <taxon>Tracheophyta</taxon>
        <taxon>Spermatophyta</taxon>
        <taxon>Magnoliopsida</taxon>
        <taxon>eudicotyledons</taxon>
        <taxon>Gunneridae</taxon>
        <taxon>Pentapetalae</taxon>
        <taxon>rosids</taxon>
        <taxon>malvids</taxon>
        <taxon>Myrtales</taxon>
        <taxon>Myrtaceae</taxon>
        <taxon>Myrtoideae</taxon>
        <taxon>Eucalypteae</taxon>
        <taxon>Eucalyptus</taxon>
    </lineage>
</organism>
<dbReference type="AlphaFoldDB" id="A0A059B9E5"/>
<dbReference type="eggNOG" id="ENOG502S75A">
    <property type="taxonomic scope" value="Eukaryota"/>
</dbReference>
<evidence type="ECO:0000256" key="1">
    <source>
        <dbReference type="SAM" id="MobiDB-lite"/>
    </source>
</evidence>
<sequence length="112" mass="12589">MAATVVKTKHLLVRHAKRDRRFSSAFTLTKKLEIPKGKMSDGDQSDEPDEHGPLWVPHPRTGIYFPRGHERVVDDIPEGAASLSQAFWLRGVEGVDRPDPDEQAYHGFPSSE</sequence>
<dbReference type="PANTHER" id="PTHR35109">
    <property type="entry name" value="GLUTAMATE RACEMASE"/>
    <property type="match status" value="1"/>
</dbReference>
<dbReference type="KEGG" id="egr:104452632"/>
<dbReference type="STRING" id="71139.A0A059B9E5"/>
<gene>
    <name evidence="2" type="ORF">EUGRSUZ_G00438</name>
</gene>
<reference evidence="2" key="1">
    <citation type="submission" date="2013-07" db="EMBL/GenBank/DDBJ databases">
        <title>The genome of Eucalyptus grandis.</title>
        <authorList>
            <person name="Schmutz J."/>
            <person name="Hayes R."/>
            <person name="Myburg A."/>
            <person name="Tuskan G."/>
            <person name="Grattapaglia D."/>
            <person name="Rokhsar D.S."/>
        </authorList>
    </citation>
    <scope>NUCLEOTIDE SEQUENCE</scope>
    <source>
        <tissue evidence="2">Leaf extractions</tissue>
    </source>
</reference>
<feature type="region of interest" description="Disordered" evidence="1">
    <location>
        <begin position="34"/>
        <end position="58"/>
    </location>
</feature>
<name>A0A059B9E5_EUCGR</name>
<dbReference type="Gramene" id="KCW62842">
    <property type="protein sequence ID" value="KCW62842"/>
    <property type="gene ID" value="EUGRSUZ_G00438"/>
</dbReference>
<dbReference type="OrthoDB" id="1930788at2759"/>
<evidence type="ECO:0000313" key="2">
    <source>
        <dbReference type="EMBL" id="KCW62842.1"/>
    </source>
</evidence>
<protein>
    <submittedName>
        <fullName evidence="2">Uncharacterized protein</fullName>
    </submittedName>
</protein>
<proteinExistence type="predicted"/>
<dbReference type="OMA" id="LEMMSFR"/>
<dbReference type="EMBL" id="KK198759">
    <property type="protein sequence ID" value="KCW62842.1"/>
    <property type="molecule type" value="Genomic_DNA"/>
</dbReference>
<dbReference type="PANTHER" id="PTHR35109:SF1">
    <property type="entry name" value="GLUTAMATE RACEMASE"/>
    <property type="match status" value="1"/>
</dbReference>